<proteinExistence type="predicted"/>
<dbReference type="AlphaFoldDB" id="A0A2P2PVY4"/>
<reference evidence="1" key="1">
    <citation type="submission" date="2018-02" db="EMBL/GenBank/DDBJ databases">
        <title>Rhizophora mucronata_Transcriptome.</title>
        <authorList>
            <person name="Meera S.P."/>
            <person name="Sreeshan A."/>
            <person name="Augustine A."/>
        </authorList>
    </citation>
    <scope>NUCLEOTIDE SEQUENCE</scope>
    <source>
        <tissue evidence="1">Leaf</tissue>
    </source>
</reference>
<accession>A0A2P2PVY4</accession>
<name>A0A2P2PVY4_RHIMU</name>
<organism evidence="1">
    <name type="scientific">Rhizophora mucronata</name>
    <name type="common">Asiatic mangrove</name>
    <dbReference type="NCBI Taxonomy" id="61149"/>
    <lineage>
        <taxon>Eukaryota</taxon>
        <taxon>Viridiplantae</taxon>
        <taxon>Streptophyta</taxon>
        <taxon>Embryophyta</taxon>
        <taxon>Tracheophyta</taxon>
        <taxon>Spermatophyta</taxon>
        <taxon>Magnoliopsida</taxon>
        <taxon>eudicotyledons</taxon>
        <taxon>Gunneridae</taxon>
        <taxon>Pentapetalae</taxon>
        <taxon>rosids</taxon>
        <taxon>fabids</taxon>
        <taxon>Malpighiales</taxon>
        <taxon>Rhizophoraceae</taxon>
        <taxon>Rhizophora</taxon>
    </lineage>
</organism>
<evidence type="ECO:0000313" key="1">
    <source>
        <dbReference type="EMBL" id="MBX58880.1"/>
    </source>
</evidence>
<sequence>MYFTGSKITRQERGKSAAVRWSLLPMSSNTAAAVTLKSLKRKN</sequence>
<dbReference type="EMBL" id="GGEC01078396">
    <property type="protein sequence ID" value="MBX58880.1"/>
    <property type="molecule type" value="Transcribed_RNA"/>
</dbReference>
<protein>
    <submittedName>
        <fullName evidence="1">Uncharacterized protein</fullName>
    </submittedName>
</protein>